<keyword evidence="5" id="KW-0675">Receptor</keyword>
<feature type="compositionally biased region" description="Basic residues" evidence="3">
    <location>
        <begin position="1100"/>
        <end position="1113"/>
    </location>
</feature>
<evidence type="ECO:0000256" key="2">
    <source>
        <dbReference type="ARBA" id="ARBA00022490"/>
    </source>
</evidence>
<dbReference type="SMART" id="SM00228">
    <property type="entry name" value="PDZ"/>
    <property type="match status" value="1"/>
</dbReference>
<feature type="compositionally biased region" description="Basic residues" evidence="3">
    <location>
        <begin position="205"/>
        <end position="224"/>
    </location>
</feature>
<feature type="compositionally biased region" description="Polar residues" evidence="3">
    <location>
        <begin position="743"/>
        <end position="752"/>
    </location>
</feature>
<sequence length="1185" mass="131952">MVGDRVCVTRPEEDRRRRTIIVEKENNSFGFTIQSYGIHYKKDGEIEVITYVDFVEYSGPAFRAGMREGDVILSINGHDMEKADHKALVNFIQGCGDRMRMVVLFEDCVHKVELHMRYIQLQRLLQEKMADLERLCHQEKSLLAGKLATSPVRHAFNIAHARLMDWLRAQRRLLPPPRDLTCLIPVSLSTSTSTSTLHTQTAAAHHPHSAATHRHHPGVPHSCKHSTGVALHGHTHHTASLTYKENDSISEDTGRGYCRRMSGRSTPPAQDNKSQTSVVKTQSEIRNVDKVSSPSCTVATAADSAHYKESQSSIYSFMGWNISNYSDVSVHPQFVYSPVANCRPPWGTDRVYANTSSNYHSLPCTGGSMYVPPPSGCGDPMCGASHSPLYGPEWRQQVLGNKEGGGGRKMVEDKENKSFHSHRRALSAETWRYPRDRESWHEGEISKFRTNQAVLDSPYGSKTLSQEGSILTKSKNIGPSRGSFSRKDSFKQLSRQNSKSGRSSDHTKKNSPTAEEGVRKVKPPLKMSKAYSISCMPSDHCFAYESVIKEFKTNVTHETKKEEEPPKSPFDKSSVGGLEAYDHSPKHSYGPKHSSVFNYCTSSLPHRRNSKGKKKREPSSSHRIKSNSLDEDKLTSISGSDDGQKIEYGLEDNRESISEVSSHVRPSELHLHQFLSLPYTSGRLTTSPTESAPLIVRGGSFHAPQRPRQNSGERHWSLSRPKKSLASSSSRDSSRSTHRQRSCNSLCDTGSSFDKIREGPQKKTPAISRSESLRLSSQSLTNAFITRECIKGSCTHSIKPRPTNRIHLKTGSLDQDVVEGSNSFIMSRIVGGFVKEEVGGKENSGVSGSPAAWRRSVREDRQNQPTNEMFSRKPEWNSNLAEKNKWKGTGTARREGHKDGGRDMEGRMGMTSSRMNEETRSWQSQRKGSVKTLTKQKSWQQDSGHHQPNKHDQQQQQGRKNRPNSLYSWTGSCDRLSSTTDHSGRTVVSARSRSLCTDSLVTPARDVPNAAADVYRFAPPPQEPRVRSDSLEARWSSDNSLEDRPNDGRTPTYYDSLYSEVSSESSVYGTPLPRQCLVPREDHGVLSDDEASVDLDAAPRPRRSQASRRRKSQGSRTNDDAPVVGDRNAFTPPAKPHTPSWPGISSRVASSPQGSSNGEWFQAGDVSRTVGALADSLSAYRTNLV</sequence>
<feature type="region of interest" description="Disordered" evidence="3">
    <location>
        <begin position="1017"/>
        <end position="1054"/>
    </location>
</feature>
<feature type="region of interest" description="Disordered" evidence="3">
    <location>
        <begin position="974"/>
        <end position="993"/>
    </location>
</feature>
<feature type="compositionally biased region" description="Low complexity" evidence="3">
    <location>
        <begin position="194"/>
        <end position="204"/>
    </location>
</feature>
<evidence type="ECO:0000259" key="4">
    <source>
        <dbReference type="PROSITE" id="PS50106"/>
    </source>
</evidence>
<dbReference type="InterPro" id="IPR001478">
    <property type="entry name" value="PDZ"/>
</dbReference>
<feature type="compositionally biased region" description="Polar residues" evidence="3">
    <location>
        <begin position="1147"/>
        <end position="1159"/>
    </location>
</feature>
<comment type="caution">
    <text evidence="5">The sequence shown here is derived from an EMBL/GenBank/DDBJ whole genome shotgun (WGS) entry which is preliminary data.</text>
</comment>
<dbReference type="InterPro" id="IPR036034">
    <property type="entry name" value="PDZ_sf"/>
</dbReference>
<dbReference type="PROSITE" id="PS50106">
    <property type="entry name" value="PDZ"/>
    <property type="match status" value="1"/>
</dbReference>
<dbReference type="PANTHER" id="PTHR15963:SF5">
    <property type="entry name" value="SHORT SPINDLE 6, ISOFORM A"/>
    <property type="match status" value="1"/>
</dbReference>
<gene>
    <name evidence="5" type="primary">GRASP-L</name>
    <name evidence="5" type="ORF">Hamer_G017892</name>
</gene>
<keyword evidence="6" id="KW-1185">Reference proteome</keyword>
<reference evidence="5" key="1">
    <citation type="journal article" date="2021" name="Sci. Adv.">
        <title>The American lobster genome reveals insights on longevity, neural, and immune adaptations.</title>
        <authorList>
            <person name="Polinski J.M."/>
            <person name="Zimin A.V."/>
            <person name="Clark K.F."/>
            <person name="Kohn A.B."/>
            <person name="Sadowski N."/>
            <person name="Timp W."/>
            <person name="Ptitsyn A."/>
            <person name="Khanna P."/>
            <person name="Romanova D.Y."/>
            <person name="Williams P."/>
            <person name="Greenwood S.J."/>
            <person name="Moroz L.L."/>
            <person name="Walt D.R."/>
            <person name="Bodnar A.G."/>
        </authorList>
    </citation>
    <scope>NUCLEOTIDE SEQUENCE</scope>
    <source>
        <strain evidence="5">GMGI-L3</strain>
    </source>
</reference>
<dbReference type="CDD" id="cd06713">
    <property type="entry name" value="PDZ_tamalin_CYTIP-like"/>
    <property type="match status" value="1"/>
</dbReference>
<protein>
    <submittedName>
        <fullName evidence="5">General receptor for phosphoinositides 1-associated scaffold protein-like</fullName>
    </submittedName>
</protein>
<feature type="compositionally biased region" description="Basic and acidic residues" evidence="3">
    <location>
        <begin position="405"/>
        <end position="418"/>
    </location>
</feature>
<feature type="compositionally biased region" description="Polar residues" evidence="3">
    <location>
        <begin position="491"/>
        <end position="501"/>
    </location>
</feature>
<accession>A0A8J5N3X1</accession>
<feature type="compositionally biased region" description="Polar residues" evidence="3">
    <location>
        <begin position="921"/>
        <end position="942"/>
    </location>
</feature>
<feature type="domain" description="PDZ" evidence="4">
    <location>
        <begin position="19"/>
        <end position="107"/>
    </location>
</feature>
<evidence type="ECO:0000313" key="6">
    <source>
        <dbReference type="Proteomes" id="UP000747542"/>
    </source>
</evidence>
<feature type="region of interest" description="Disordered" evidence="3">
    <location>
        <begin position="402"/>
        <end position="424"/>
    </location>
</feature>
<feature type="region of interest" description="Disordered" evidence="3">
    <location>
        <begin position="194"/>
        <end position="282"/>
    </location>
</feature>
<comment type="subcellular location">
    <subcellularLocation>
        <location evidence="1">Cytoplasm</location>
    </subcellularLocation>
</comment>
<feature type="region of interest" description="Disordered" evidence="3">
    <location>
        <begin position="1084"/>
        <end position="1160"/>
    </location>
</feature>
<feature type="region of interest" description="Disordered" evidence="3">
    <location>
        <begin position="839"/>
        <end position="969"/>
    </location>
</feature>
<dbReference type="AlphaFoldDB" id="A0A8J5N3X1"/>
<evidence type="ECO:0000313" key="5">
    <source>
        <dbReference type="EMBL" id="KAG7172912.1"/>
    </source>
</evidence>
<feature type="region of interest" description="Disordered" evidence="3">
    <location>
        <begin position="557"/>
        <end position="646"/>
    </location>
</feature>
<evidence type="ECO:0000256" key="3">
    <source>
        <dbReference type="SAM" id="MobiDB-lite"/>
    </source>
</evidence>
<organism evidence="5 6">
    <name type="scientific">Homarus americanus</name>
    <name type="common">American lobster</name>
    <dbReference type="NCBI Taxonomy" id="6706"/>
    <lineage>
        <taxon>Eukaryota</taxon>
        <taxon>Metazoa</taxon>
        <taxon>Ecdysozoa</taxon>
        <taxon>Arthropoda</taxon>
        <taxon>Crustacea</taxon>
        <taxon>Multicrustacea</taxon>
        <taxon>Malacostraca</taxon>
        <taxon>Eumalacostraca</taxon>
        <taxon>Eucarida</taxon>
        <taxon>Decapoda</taxon>
        <taxon>Pleocyemata</taxon>
        <taxon>Astacidea</taxon>
        <taxon>Nephropoidea</taxon>
        <taxon>Nephropidae</taxon>
        <taxon>Homarus</taxon>
    </lineage>
</organism>
<feature type="compositionally biased region" description="Polar residues" evidence="3">
    <location>
        <begin position="263"/>
        <end position="282"/>
    </location>
</feature>
<dbReference type="SUPFAM" id="SSF50156">
    <property type="entry name" value="PDZ domain-like"/>
    <property type="match status" value="1"/>
</dbReference>
<name>A0A8J5N3X1_HOMAM</name>
<feature type="compositionally biased region" description="Basic and acidic residues" evidence="3">
    <location>
        <begin position="892"/>
        <end position="906"/>
    </location>
</feature>
<feature type="compositionally biased region" description="Basic residues" evidence="3">
    <location>
        <begin position="605"/>
        <end position="616"/>
    </location>
</feature>
<feature type="compositionally biased region" description="Basic and acidic residues" evidence="3">
    <location>
        <begin position="943"/>
        <end position="953"/>
    </location>
</feature>
<feature type="compositionally biased region" description="Polar residues" evidence="3">
    <location>
        <begin position="458"/>
        <end position="477"/>
    </location>
</feature>
<feature type="compositionally biased region" description="Basic and acidic residues" evidence="3">
    <location>
        <begin position="557"/>
        <end position="570"/>
    </location>
</feature>
<dbReference type="EMBL" id="JAHLQT010010216">
    <property type="protein sequence ID" value="KAG7172912.1"/>
    <property type="molecule type" value="Genomic_DNA"/>
</dbReference>
<dbReference type="Pfam" id="PF00595">
    <property type="entry name" value="PDZ"/>
    <property type="match status" value="1"/>
</dbReference>
<dbReference type="InterPro" id="IPR052122">
    <property type="entry name" value="Intracell_Traff_Signaling_Reg"/>
</dbReference>
<dbReference type="PANTHER" id="PTHR15963">
    <property type="entry name" value="GENERAL RECEPTOR FOR PHOSPHOINOSITIDES 1-ASSOCIATED SCAFFOLD PROTEIN-RELATED"/>
    <property type="match status" value="1"/>
</dbReference>
<dbReference type="Proteomes" id="UP000747542">
    <property type="component" value="Unassembled WGS sequence"/>
</dbReference>
<proteinExistence type="predicted"/>
<feature type="region of interest" description="Disordered" evidence="3">
    <location>
        <begin position="458"/>
        <end position="521"/>
    </location>
</feature>
<keyword evidence="2" id="KW-0963">Cytoplasm</keyword>
<feature type="compositionally biased region" description="Polar residues" evidence="3">
    <location>
        <begin position="595"/>
        <end position="604"/>
    </location>
</feature>
<evidence type="ECO:0000256" key="1">
    <source>
        <dbReference type="ARBA" id="ARBA00004496"/>
    </source>
</evidence>
<feature type="region of interest" description="Disordered" evidence="3">
    <location>
        <begin position="686"/>
        <end position="773"/>
    </location>
</feature>
<dbReference type="Gene3D" id="2.30.42.10">
    <property type="match status" value="1"/>
</dbReference>
<dbReference type="GO" id="GO:0005737">
    <property type="term" value="C:cytoplasm"/>
    <property type="evidence" value="ECO:0007669"/>
    <property type="project" value="UniProtKB-SubCell"/>
</dbReference>